<dbReference type="GO" id="GO:0071949">
    <property type="term" value="F:FAD binding"/>
    <property type="evidence" value="ECO:0007669"/>
    <property type="project" value="InterPro"/>
</dbReference>
<name>A0AAD4KD38_9EURO</name>
<evidence type="ECO:0000259" key="7">
    <source>
        <dbReference type="PROSITE" id="PS51387"/>
    </source>
</evidence>
<dbReference type="EMBL" id="JAJTJA010000019">
    <property type="protein sequence ID" value="KAH8688636.1"/>
    <property type="molecule type" value="Genomic_DNA"/>
</dbReference>
<evidence type="ECO:0000256" key="4">
    <source>
        <dbReference type="ARBA" id="ARBA00022827"/>
    </source>
</evidence>
<protein>
    <submittedName>
        <fullName evidence="8">Oxidoreductase</fullName>
    </submittedName>
</protein>
<dbReference type="PANTHER" id="PTHR42973">
    <property type="entry name" value="BINDING OXIDOREDUCTASE, PUTATIVE (AFU_ORTHOLOGUE AFUA_1G17690)-RELATED"/>
    <property type="match status" value="1"/>
</dbReference>
<evidence type="ECO:0000256" key="1">
    <source>
        <dbReference type="ARBA" id="ARBA00001974"/>
    </source>
</evidence>
<feature type="domain" description="FAD-binding PCMH-type" evidence="7">
    <location>
        <begin position="126"/>
        <end position="314"/>
    </location>
</feature>
<dbReference type="RefSeq" id="XP_046065127.1">
    <property type="nucleotide sequence ID" value="XM_046221387.1"/>
</dbReference>
<comment type="cofactor">
    <cofactor evidence="1">
        <name>FAD</name>
        <dbReference type="ChEBI" id="CHEBI:57692"/>
    </cofactor>
</comment>
<dbReference type="AlphaFoldDB" id="A0AAD4KD38"/>
<evidence type="ECO:0000313" key="8">
    <source>
        <dbReference type="EMBL" id="KAH8688636.1"/>
    </source>
</evidence>
<dbReference type="InterPro" id="IPR050416">
    <property type="entry name" value="FAD-linked_Oxidoreductase"/>
</dbReference>
<dbReference type="InterPro" id="IPR016169">
    <property type="entry name" value="FAD-bd_PCMH_sub2"/>
</dbReference>
<keyword evidence="9" id="KW-1185">Reference proteome</keyword>
<dbReference type="Proteomes" id="UP001201262">
    <property type="component" value="Unassembled WGS sequence"/>
</dbReference>
<dbReference type="GeneID" id="70251674"/>
<dbReference type="InterPro" id="IPR036318">
    <property type="entry name" value="FAD-bd_PCMH-like_sf"/>
</dbReference>
<organism evidence="8 9">
    <name type="scientific">Talaromyces proteolyticus</name>
    <dbReference type="NCBI Taxonomy" id="1131652"/>
    <lineage>
        <taxon>Eukaryota</taxon>
        <taxon>Fungi</taxon>
        <taxon>Dikarya</taxon>
        <taxon>Ascomycota</taxon>
        <taxon>Pezizomycotina</taxon>
        <taxon>Eurotiomycetes</taxon>
        <taxon>Eurotiomycetidae</taxon>
        <taxon>Eurotiales</taxon>
        <taxon>Trichocomaceae</taxon>
        <taxon>Talaromyces</taxon>
        <taxon>Talaromyces sect. Bacilispori</taxon>
    </lineage>
</organism>
<evidence type="ECO:0000313" key="9">
    <source>
        <dbReference type="Proteomes" id="UP001201262"/>
    </source>
</evidence>
<evidence type="ECO:0000256" key="3">
    <source>
        <dbReference type="ARBA" id="ARBA00022630"/>
    </source>
</evidence>
<evidence type="ECO:0000256" key="5">
    <source>
        <dbReference type="ARBA" id="ARBA00023002"/>
    </source>
</evidence>
<comment type="caution">
    <text evidence="8">The sequence shown here is derived from an EMBL/GenBank/DDBJ whole genome shotgun (WGS) entry which is preliminary data.</text>
</comment>
<evidence type="ECO:0000256" key="2">
    <source>
        <dbReference type="ARBA" id="ARBA00005466"/>
    </source>
</evidence>
<dbReference type="InterPro" id="IPR012951">
    <property type="entry name" value="BBE"/>
</dbReference>
<dbReference type="Pfam" id="PF01565">
    <property type="entry name" value="FAD_binding_4"/>
    <property type="match status" value="1"/>
</dbReference>
<gene>
    <name evidence="8" type="ORF">BGW36DRAFT_434214</name>
</gene>
<dbReference type="InterPro" id="IPR016166">
    <property type="entry name" value="FAD-bd_PCMH"/>
</dbReference>
<dbReference type="GO" id="GO:0016491">
    <property type="term" value="F:oxidoreductase activity"/>
    <property type="evidence" value="ECO:0007669"/>
    <property type="project" value="UniProtKB-KW"/>
</dbReference>
<dbReference type="Gene3D" id="3.30.465.10">
    <property type="match status" value="2"/>
</dbReference>
<keyword evidence="5" id="KW-0560">Oxidoreductase</keyword>
<sequence length="593" mass="64752">MRFIGVLSAVLFGHTLGQPQDSTKPFAGVHCRCRPIDPCWPFPEEWHALNSSVNGRLVSVRPIGYVCHEPAYDKAACEHVEAMSPSGEWRAAQPGALQDYGWEASLARNETCYIGPGSDRTQSCHQGRMPLYSLVAQSAHDIQEAVRFASAKNLRLVIKNTGHDAIGRSSAVDSFQILTQGLKDIQFSDDFVPSTVEGGESVGAEGPAVTFAAGVLGKDLYAAAAEHGYTVVGGECGTVGIAGGFIQGGGVSTVLAPLRGLSADLVLQFKVVTADGTLVTANNHQNPDLFWALRGGGGGTFGVVVSVTMRVFEDHPSVVSSLTFLTTTRDEDYWAAGQEVIEKARELAVCGSSAQYYFGRTPTGEPYVKLSMFSHFVEDVRVIEKAFAPLLTSLELRGIEAEFNATAYGKLTSYLAIPQGLYFGGMGYHQENVLIPNELYHKPEGPVQIIERLAAIELNPSDVWVVNTLGGQVNRNKHVDSALHYGWRDAALLLVGNRLFGPSLHEQKQVQDRLTRVEAPILQSFEPMPVAVYLNEADPHLEDSQEWFWGGKYERLREIKRRWDPKGLFIVPLGVGSEDWDEDGMCWAGKKII</sequence>
<feature type="chain" id="PRO_5042088139" evidence="6">
    <location>
        <begin position="18"/>
        <end position="593"/>
    </location>
</feature>
<evidence type="ECO:0000256" key="6">
    <source>
        <dbReference type="SAM" id="SignalP"/>
    </source>
</evidence>
<dbReference type="PROSITE" id="PS51387">
    <property type="entry name" value="FAD_PCMH"/>
    <property type="match status" value="1"/>
</dbReference>
<dbReference type="Pfam" id="PF08031">
    <property type="entry name" value="BBE"/>
    <property type="match status" value="1"/>
</dbReference>
<proteinExistence type="inferred from homology"/>
<keyword evidence="3" id="KW-0285">Flavoprotein</keyword>
<keyword evidence="4" id="KW-0274">FAD</keyword>
<accession>A0AAD4KD38</accession>
<keyword evidence="6" id="KW-0732">Signal</keyword>
<dbReference type="PANTHER" id="PTHR42973:SF39">
    <property type="entry name" value="FAD-BINDING PCMH-TYPE DOMAIN-CONTAINING PROTEIN"/>
    <property type="match status" value="1"/>
</dbReference>
<reference evidence="8" key="1">
    <citation type="submission" date="2021-12" db="EMBL/GenBank/DDBJ databases">
        <title>Convergent genome expansion in fungi linked to evolution of root-endophyte symbiosis.</title>
        <authorList>
            <consortium name="DOE Joint Genome Institute"/>
            <person name="Ke Y.-H."/>
            <person name="Bonito G."/>
            <person name="Liao H.-L."/>
            <person name="Looney B."/>
            <person name="Rojas-Flechas A."/>
            <person name="Nash J."/>
            <person name="Hameed K."/>
            <person name="Schadt C."/>
            <person name="Martin F."/>
            <person name="Crous P.W."/>
            <person name="Miettinen O."/>
            <person name="Magnuson J.K."/>
            <person name="Labbe J."/>
            <person name="Jacobson D."/>
            <person name="Doktycz M.J."/>
            <person name="Veneault-Fourrey C."/>
            <person name="Kuo A."/>
            <person name="Mondo S."/>
            <person name="Calhoun S."/>
            <person name="Riley R."/>
            <person name="Ohm R."/>
            <person name="LaButti K."/>
            <person name="Andreopoulos B."/>
            <person name="Pangilinan J."/>
            <person name="Nolan M."/>
            <person name="Tritt A."/>
            <person name="Clum A."/>
            <person name="Lipzen A."/>
            <person name="Daum C."/>
            <person name="Barry K."/>
            <person name="Grigoriev I.V."/>
            <person name="Vilgalys R."/>
        </authorList>
    </citation>
    <scope>NUCLEOTIDE SEQUENCE</scope>
    <source>
        <strain evidence="8">PMI_201</strain>
    </source>
</reference>
<comment type="similarity">
    <text evidence="2">Belongs to the oxygen-dependent FAD-linked oxidoreductase family.</text>
</comment>
<feature type="signal peptide" evidence="6">
    <location>
        <begin position="1"/>
        <end position="17"/>
    </location>
</feature>
<dbReference type="InterPro" id="IPR006094">
    <property type="entry name" value="Oxid_FAD_bind_N"/>
</dbReference>
<dbReference type="SUPFAM" id="SSF56176">
    <property type="entry name" value="FAD-binding/transporter-associated domain-like"/>
    <property type="match status" value="1"/>
</dbReference>